<dbReference type="Proteomes" id="UP000318778">
    <property type="component" value="Segment"/>
</dbReference>
<dbReference type="GeneID" id="65100340"/>
<proteinExistence type="predicted"/>
<dbReference type="EMBL" id="MF467280">
    <property type="protein sequence ID" value="ATI21079.1"/>
    <property type="molecule type" value="Genomic_DNA"/>
</dbReference>
<keyword evidence="2" id="KW-1185">Reference proteome</keyword>
<reference evidence="1" key="1">
    <citation type="journal article" date="2017" name="Virus Res.">
        <title>Complete genomic characterisation of two novel poxviruses (WKPV and EKPV) from western and eastern grey kangaroos.</title>
        <authorList>
            <person name="Bennett M."/>
            <person name="Tu S.L."/>
            <person name="Upton C."/>
            <person name="McArtor C."/>
            <person name="Gillett A."/>
            <person name="Laird T."/>
            <person name="O'Dea M."/>
        </authorList>
    </citation>
    <scope>NUCLEOTIDE SEQUENCE [LARGE SCALE GENOMIC DNA]</scope>
    <source>
        <strain evidence="1">Western Australia</strain>
    </source>
</reference>
<sequence>MILRYIISLAMASALQTKRRSATCLHASPETEIAYSRSSRTAKYVQPLPASTISPRMTVPGSSISRTTSSDPKGLQILTTFLPRRISVPENISRHRIIFQLSRYMIPAGSSTPR</sequence>
<dbReference type="RefSeq" id="YP_010085269.1">
    <property type="nucleotide sequence ID" value="NC_055228.1"/>
</dbReference>
<dbReference type="KEGG" id="vg:65100340"/>
<evidence type="ECO:0000313" key="2">
    <source>
        <dbReference type="Proteomes" id="UP000318778"/>
    </source>
</evidence>
<name>A0A2C9DSU6_9POXV</name>
<evidence type="ECO:0000313" key="1">
    <source>
        <dbReference type="EMBL" id="ATI21079.1"/>
    </source>
</evidence>
<organism evidence="1">
    <name type="scientific">Western grey kangaroopox virus</name>
    <dbReference type="NCBI Taxonomy" id="1566307"/>
    <lineage>
        <taxon>Viruses</taxon>
        <taxon>Varidnaviria</taxon>
        <taxon>Bamfordvirae</taxon>
        <taxon>Nucleocytoviricota</taxon>
        <taxon>Pokkesviricetes</taxon>
        <taxon>Chitovirales</taxon>
        <taxon>Poxviridae</taxon>
        <taxon>Chordopoxvirinae</taxon>
        <taxon>Macropopoxvirus</taxon>
        <taxon>Macropopoxvirus mfuliginosuspox</taxon>
        <taxon>Western kangaroopox virus</taxon>
    </lineage>
</organism>
<accession>A0A2C9DSU6</accession>
<protein>
    <submittedName>
        <fullName evidence="1">Uncharacterized protein</fullName>
    </submittedName>
</protein>